<dbReference type="InterPro" id="IPR053134">
    <property type="entry name" value="RNA-dir_DNA_polymerase"/>
</dbReference>
<dbReference type="CDD" id="cd01647">
    <property type="entry name" value="RT_LTR"/>
    <property type="match status" value="1"/>
</dbReference>
<dbReference type="SUPFAM" id="SSF56672">
    <property type="entry name" value="DNA/RNA polymerases"/>
    <property type="match status" value="1"/>
</dbReference>
<dbReference type="GO" id="GO:0071897">
    <property type="term" value="P:DNA biosynthetic process"/>
    <property type="evidence" value="ECO:0007669"/>
    <property type="project" value="UniProtKB-ARBA"/>
</dbReference>
<proteinExistence type="predicted"/>
<sequence>MMVKDDVDKPSSCPWCSPMVLVKKNDGSMQFCVDYFCLTDVMKKDSYPLPRIDDTLDILTGVMWFSTLDLKSGYWQFEIDPKDKERVCENLKLCCLDCAMLQQRLKGGWNLYLPA</sequence>
<evidence type="ECO:0008006" key="3">
    <source>
        <dbReference type="Google" id="ProtNLM"/>
    </source>
</evidence>
<dbReference type="AlphaFoldDB" id="A0AAV1KF17"/>
<dbReference type="InterPro" id="IPR043502">
    <property type="entry name" value="DNA/RNA_pol_sf"/>
</dbReference>
<dbReference type="Gene3D" id="3.10.10.10">
    <property type="entry name" value="HIV Type 1 Reverse Transcriptase, subunit A, domain 1"/>
    <property type="match status" value="1"/>
</dbReference>
<dbReference type="Gene3D" id="3.30.70.270">
    <property type="match status" value="1"/>
</dbReference>
<keyword evidence="2" id="KW-1185">Reference proteome</keyword>
<dbReference type="Proteomes" id="UP001314205">
    <property type="component" value="Unassembled WGS sequence"/>
</dbReference>
<reference evidence="1 2" key="1">
    <citation type="submission" date="2023-11" db="EMBL/GenBank/DDBJ databases">
        <authorList>
            <person name="Hedman E."/>
            <person name="Englund M."/>
            <person name="Stromberg M."/>
            <person name="Nyberg Akerstrom W."/>
            <person name="Nylinder S."/>
            <person name="Jareborg N."/>
            <person name="Kallberg Y."/>
            <person name="Kronander E."/>
        </authorList>
    </citation>
    <scope>NUCLEOTIDE SEQUENCE [LARGE SCALE GENOMIC DNA]</scope>
</reference>
<dbReference type="EMBL" id="CAVLGL010000035">
    <property type="protein sequence ID" value="CAK1581651.1"/>
    <property type="molecule type" value="Genomic_DNA"/>
</dbReference>
<organism evidence="1 2">
    <name type="scientific">Parnassius mnemosyne</name>
    <name type="common">clouded apollo</name>
    <dbReference type="NCBI Taxonomy" id="213953"/>
    <lineage>
        <taxon>Eukaryota</taxon>
        <taxon>Metazoa</taxon>
        <taxon>Ecdysozoa</taxon>
        <taxon>Arthropoda</taxon>
        <taxon>Hexapoda</taxon>
        <taxon>Insecta</taxon>
        <taxon>Pterygota</taxon>
        <taxon>Neoptera</taxon>
        <taxon>Endopterygota</taxon>
        <taxon>Lepidoptera</taxon>
        <taxon>Glossata</taxon>
        <taxon>Ditrysia</taxon>
        <taxon>Papilionoidea</taxon>
        <taxon>Papilionidae</taxon>
        <taxon>Parnassiinae</taxon>
        <taxon>Parnassini</taxon>
        <taxon>Parnassius</taxon>
        <taxon>Driopa</taxon>
    </lineage>
</organism>
<comment type="caution">
    <text evidence="1">The sequence shown here is derived from an EMBL/GenBank/DDBJ whole genome shotgun (WGS) entry which is preliminary data.</text>
</comment>
<protein>
    <recommendedName>
        <fullName evidence="3">Transposon Ty3-I Gag-Pol polyprotein</fullName>
    </recommendedName>
</protein>
<name>A0AAV1KF17_9NEOP</name>
<dbReference type="PANTHER" id="PTHR24559">
    <property type="entry name" value="TRANSPOSON TY3-I GAG-POL POLYPROTEIN"/>
    <property type="match status" value="1"/>
</dbReference>
<accession>A0AAV1KF17</accession>
<gene>
    <name evidence="1" type="ORF">PARMNEM_LOCUS3290</name>
</gene>
<evidence type="ECO:0000313" key="2">
    <source>
        <dbReference type="Proteomes" id="UP001314205"/>
    </source>
</evidence>
<dbReference type="InterPro" id="IPR043128">
    <property type="entry name" value="Rev_trsase/Diguanyl_cyclase"/>
</dbReference>
<dbReference type="PANTHER" id="PTHR24559:SF435">
    <property type="entry name" value="RIBONUCLEASE H"/>
    <property type="match status" value="1"/>
</dbReference>
<evidence type="ECO:0000313" key="1">
    <source>
        <dbReference type="EMBL" id="CAK1581651.1"/>
    </source>
</evidence>